<organism evidence="1 2">
    <name type="scientific">Pseudobacteriovorax antillogorgiicola</name>
    <dbReference type="NCBI Taxonomy" id="1513793"/>
    <lineage>
        <taxon>Bacteria</taxon>
        <taxon>Pseudomonadati</taxon>
        <taxon>Bdellovibrionota</taxon>
        <taxon>Oligoflexia</taxon>
        <taxon>Oligoflexales</taxon>
        <taxon>Pseudobacteriovoracaceae</taxon>
        <taxon>Pseudobacteriovorax</taxon>
    </lineage>
</organism>
<sequence>MSSRNWRGRLSLKDDCKVIEGPYGLLEVIRGDRSIVIEVPADERSQYLTMNPVAISKLAIHLLDSGLVRYQPMSFWDHTKNWFTAPAYPKEGIFPYVTKHGDLDQLNIQGILKNAEIRGTRSYDPLAILFQLLPFSYQDRAQGFYHHASELEKQSHDQFKQLSVYYLSQAYYIKSHILPSLAPALRWKRIRERLHHFIKESENRESLAYHQFIKAQARGEQAYRPLYETTQLMETLFRTAVDHPFSFTLGMCLFDQGQCLGDHPLAQSMKRYVVGDDRRTAYGTSQQRYRHPTIELVADMGPIPQQAAINGVLSFFCFIAGFESIYAQLRRELNRLAGNDARTLG</sequence>
<accession>A0A1Y6BBZ4</accession>
<protein>
    <submittedName>
        <fullName evidence="1">Uncharacterized protein</fullName>
    </submittedName>
</protein>
<dbReference type="RefSeq" id="WP_132316001.1">
    <property type="nucleotide sequence ID" value="NZ_FWZT01000003.1"/>
</dbReference>
<reference evidence="2" key="1">
    <citation type="submission" date="2017-04" db="EMBL/GenBank/DDBJ databases">
        <authorList>
            <person name="Varghese N."/>
            <person name="Submissions S."/>
        </authorList>
    </citation>
    <scope>NUCLEOTIDE SEQUENCE [LARGE SCALE GENOMIC DNA]</scope>
    <source>
        <strain evidence="2">RKEM611</strain>
    </source>
</reference>
<proteinExistence type="predicted"/>
<dbReference type="Proteomes" id="UP000192907">
    <property type="component" value="Unassembled WGS sequence"/>
</dbReference>
<keyword evidence="2" id="KW-1185">Reference proteome</keyword>
<dbReference type="EMBL" id="FWZT01000003">
    <property type="protein sequence ID" value="SMF01773.1"/>
    <property type="molecule type" value="Genomic_DNA"/>
</dbReference>
<name>A0A1Y6BBZ4_9BACT</name>
<dbReference type="AlphaFoldDB" id="A0A1Y6BBZ4"/>
<gene>
    <name evidence="1" type="ORF">SAMN06296036_103208</name>
</gene>
<evidence type="ECO:0000313" key="2">
    <source>
        <dbReference type="Proteomes" id="UP000192907"/>
    </source>
</evidence>
<evidence type="ECO:0000313" key="1">
    <source>
        <dbReference type="EMBL" id="SMF01773.1"/>
    </source>
</evidence>